<dbReference type="RefSeq" id="WP_249738365.1">
    <property type="nucleotide sequence ID" value="NZ_JAKNCJ010000010.1"/>
</dbReference>
<name>A0ABT0R5U2_9MICO</name>
<feature type="region of interest" description="Disordered" evidence="1">
    <location>
        <begin position="244"/>
        <end position="300"/>
    </location>
</feature>
<reference evidence="2" key="1">
    <citation type="submission" date="2022-02" db="EMBL/GenBank/DDBJ databases">
        <authorList>
            <person name="Lee M."/>
            <person name="Kim S.-J."/>
            <person name="Jung M.-Y."/>
        </authorList>
    </citation>
    <scope>NUCLEOTIDE SEQUENCE</scope>
    <source>
        <strain evidence="2">JHP9</strain>
    </source>
</reference>
<keyword evidence="3" id="KW-1185">Reference proteome</keyword>
<evidence type="ECO:0000313" key="3">
    <source>
        <dbReference type="Proteomes" id="UP001203761"/>
    </source>
</evidence>
<feature type="compositionally biased region" description="Basic and acidic residues" evidence="1">
    <location>
        <begin position="269"/>
        <end position="288"/>
    </location>
</feature>
<gene>
    <name evidence="2" type="ORF">Bequi_13010</name>
</gene>
<dbReference type="CDD" id="cd00060">
    <property type="entry name" value="FHA"/>
    <property type="match status" value="1"/>
</dbReference>
<feature type="region of interest" description="Disordered" evidence="1">
    <location>
        <begin position="204"/>
        <end position="229"/>
    </location>
</feature>
<sequence length="528" mass="55352">MSSPSSLFGIGTWCNPGPAVLVRRDAGWIVLVPGTAPRVVEAAWDCLADSAAHSDFLSVLAERAGLPGADALPELVAALVQPDSIQVIVRGATPLHVHLHDGTAREISAVDGAANVHRLERVHRLSFGEIPREGVPGTARLTEGISRIRGLVDVCTDPRLLTEEARAEIRPAACSAEASPGLPEHHVAPSIPAPAAIPVPAPLHVAAPQRGPGRPAAEENPPSRPIGLTEGALSWLFSPQADRVRERLQRSASTEQKRAGAAPQTRSAADSHDLPLGSDPRRAHRDEGTAFESPSGDACAPHFSRTLGGLFRATRLRTVEQAARRDEEAAGTPERRSAPSPLPEADGAPVRVRPAHSEGNRCSDVPPTSASTALQALRLELSTGETFDLAGPVILGRGGADDEHPASAGSGSRFRSRISLPEICADVSREHLVLAPEGTGAVATDLGARNGTRLHRPGRRPRLLPAHREVPLRVGDALELGGSLRIVLTPGTGEPPGPAPIRRTIDPAPAPAPTERSPYAASSEPAQR</sequence>
<dbReference type="Gene3D" id="2.60.200.20">
    <property type="match status" value="1"/>
</dbReference>
<organism evidence="2 3">
    <name type="scientific">Brachybacterium equifaecis</name>
    <dbReference type="NCBI Taxonomy" id="2910770"/>
    <lineage>
        <taxon>Bacteria</taxon>
        <taxon>Bacillati</taxon>
        <taxon>Actinomycetota</taxon>
        <taxon>Actinomycetes</taxon>
        <taxon>Micrococcales</taxon>
        <taxon>Dermabacteraceae</taxon>
        <taxon>Brachybacterium</taxon>
    </lineage>
</organism>
<dbReference type="Proteomes" id="UP001203761">
    <property type="component" value="Unassembled WGS sequence"/>
</dbReference>
<dbReference type="InterPro" id="IPR008984">
    <property type="entry name" value="SMAD_FHA_dom_sf"/>
</dbReference>
<accession>A0ABT0R5U2</accession>
<comment type="caution">
    <text evidence="2">The sequence shown here is derived from an EMBL/GenBank/DDBJ whole genome shotgun (WGS) entry which is preliminary data.</text>
</comment>
<protein>
    <submittedName>
        <fullName evidence="2">FHA domain-containing protein</fullName>
    </submittedName>
</protein>
<proteinExistence type="predicted"/>
<evidence type="ECO:0000256" key="1">
    <source>
        <dbReference type="SAM" id="MobiDB-lite"/>
    </source>
</evidence>
<feature type="compositionally biased region" description="Low complexity" evidence="1">
    <location>
        <begin position="204"/>
        <end position="215"/>
    </location>
</feature>
<evidence type="ECO:0000313" key="2">
    <source>
        <dbReference type="EMBL" id="MCL6424285.1"/>
    </source>
</evidence>
<feature type="compositionally biased region" description="Basic and acidic residues" evidence="1">
    <location>
        <begin position="322"/>
        <end position="337"/>
    </location>
</feature>
<feature type="region of interest" description="Disordered" evidence="1">
    <location>
        <begin position="321"/>
        <end position="369"/>
    </location>
</feature>
<dbReference type="SUPFAM" id="SSF49879">
    <property type="entry name" value="SMAD/FHA domain"/>
    <property type="match status" value="1"/>
</dbReference>
<dbReference type="EMBL" id="JAKNCJ010000010">
    <property type="protein sequence ID" value="MCL6424285.1"/>
    <property type="molecule type" value="Genomic_DNA"/>
</dbReference>
<feature type="region of interest" description="Disordered" evidence="1">
    <location>
        <begin position="488"/>
        <end position="528"/>
    </location>
</feature>